<keyword evidence="1" id="KW-0732">Signal</keyword>
<gene>
    <name evidence="3" type="ordered locus">Poras_0609</name>
</gene>
<dbReference type="Pfam" id="PF18998">
    <property type="entry name" value="Flg_new_2"/>
    <property type="match status" value="4"/>
</dbReference>
<evidence type="ECO:0000256" key="1">
    <source>
        <dbReference type="SAM" id="SignalP"/>
    </source>
</evidence>
<feature type="domain" description="Bacterial repeat" evidence="2">
    <location>
        <begin position="395"/>
        <end position="437"/>
    </location>
</feature>
<keyword evidence="4" id="KW-1185">Reference proteome</keyword>
<reference evidence="4" key="1">
    <citation type="submission" date="2011-04" db="EMBL/GenBank/DDBJ databases">
        <title>The complete genome of Porphyromonas asaccharolytica DSM 20707.</title>
        <authorList>
            <person name="Lucas S."/>
            <person name="Han J."/>
            <person name="Lapidus A."/>
            <person name="Bruce D."/>
            <person name="Goodwin L."/>
            <person name="Pitluck S."/>
            <person name="Peters L."/>
            <person name="Kyrpides N."/>
            <person name="Mavromatis K."/>
            <person name="Ivanova N."/>
            <person name="Ovchinnikova G."/>
            <person name="Pagani I."/>
            <person name="Lu M."/>
            <person name="Detter J.C."/>
            <person name="Tapia R."/>
            <person name="Han C."/>
            <person name="Land M."/>
            <person name="Hauser L."/>
            <person name="Markowitz V."/>
            <person name="Cheng J.-F."/>
            <person name="Hugenholtz P."/>
            <person name="Woyke T."/>
            <person name="Wu D."/>
            <person name="Gronow S."/>
            <person name="Wellnitz S."/>
            <person name="Brambilla E."/>
            <person name="Klenk H.-P."/>
            <person name="Eisen J.A."/>
        </authorList>
    </citation>
    <scope>NUCLEOTIDE SEQUENCE [LARGE SCALE GENOMIC DNA]</scope>
    <source>
        <strain evidence="4">ATCC 25260 / DSM 20707 / VPI 4198</strain>
    </source>
</reference>
<name>F4KJB6_PORAD</name>
<dbReference type="HOGENOM" id="CLU_255321_0_0_10"/>
<dbReference type="OrthoDB" id="1060173at2"/>
<evidence type="ECO:0000313" key="3">
    <source>
        <dbReference type="EMBL" id="AEE12559.1"/>
    </source>
</evidence>
<feature type="domain" description="Bacterial repeat" evidence="2">
    <location>
        <begin position="126"/>
        <end position="200"/>
    </location>
</feature>
<feature type="signal peptide" evidence="1">
    <location>
        <begin position="1"/>
        <end position="23"/>
    </location>
</feature>
<dbReference type="InterPro" id="IPR044060">
    <property type="entry name" value="Bacterial_rp_domain"/>
</dbReference>
<dbReference type="KEGG" id="pah:Poras_0609"/>
<evidence type="ECO:0000259" key="2">
    <source>
        <dbReference type="Pfam" id="PF18998"/>
    </source>
</evidence>
<dbReference type="STRING" id="879243.Poras_0609"/>
<sequence length="1385" mass="150820">MKRMLSMLALLGTFLLWPLMAQAQEFMVTIKQVEHATITVTTGAYASPTVVQSGDRVSRGAMLSIKVSPDEGYMATHYTVNGVPKEITSSAGGLEFVYSDMEISAKVEEATPCTVTITPPAEGGTLTVTNLKTYGTLNTGDQVSSGTEIKMAAKPDEGYDIEYWLIDGQKIKPAERESLRYSKYYMVKSDVTVSAQFKKKGASTLVAVTIEQPENGTIEVRKGNDKYAPLLNSGDEVEAGTEITMFIKPNTNYVLAYWLVNGERVEKQAGRLSEQKTITVTTATTISAVLKEAGCKITYEQPEHGTLKVTYVYPETEIPSGTRVKDGERLSIKATVEAGYQFKHFLINGEVKVPDNLMRPYLFETANSDMTIAAVIEKIEPCIVTITPFEHGTLTVKYGSYASPTIVASGDEVPQGTRVTITATVDPKYEFKHFLIDGNEETGRVNWKDENELEYLITKSVTISVVVEKKPMTKVTIDPFEHGELEVSYGPYGKEITVNTGDEVPQGITLDVYAGFDDGYDLDHFLVNGESKPADKPDWGYIGVPVGDSPLTLSAVAKKTHGQIVMVQPESTQGKMTAYYFDNGEQKDLRDSTWVALETSVTFHVEPAEGYEMDYWLVNDARQELTPGMANNKVITVEGDLKVEPVLKKVEAPAGCTVTLGEFSTAQGFFYAFYGSDMTAVKSGDVLPVGTVVSFQVDAEGGYELDYWMVDDVKSDDTSNPLVITLSKDVKVLPVMKKKEEPQPSQGVITMIQPKDEQGKEIGFLAASYYDDDLYEDIAVTDGMGVDLGTTITFLVTPEKGYTMDYWMINDARQELDSETPNQTIITVEGDLKVEPILKSTATPVEKVRLSVQEEGVGGFAMVRYQTPGSTTWERPAEGTNPTLDLPIGTKVRVLANISIDGATVAFTHNGNPVAADQLTDEGLTYEFTLEAAADIKVIFTEGVIGFQIFYDCDKHATITGTADGQPFTSGDKLPLGARVELTVTPEAGYEVKDWVDADFVLIEGTEFQNPYTFTVDGSVSVFAEIQKKTTAFVKISYEGPAGYLETTYLEPNGSGNPLKIFGDKRIPLGSVVTVKAKFFMTGDYLVAYTNNGNPVPAEALTEDGLVYTFTANEDADVHAVFSEKPAPAVDYTITFEAGKGGTVTATVDMEPIESGAKIAAGTKIKILATPDEDYEIDEWLVDGEPVANTGLNFYYLSLSKDTNVKVTFRSTKPEEYAVTVDPVLPSAEAGTVQLFKKNGEAVESGNSVVAGTEMYVEVKPADKYELETLRVNNATIKVGDENLVNLPDGGYKYVFTVTEAITIQATFKLGGAVEQLTANQIVAYVTNGGTRLEIAGAAEGTEVRLYDYTGQLLLSSTEHALDISALPAGSYIVLIGNYTTRIVK</sequence>
<dbReference type="RefSeq" id="WP_013760134.1">
    <property type="nucleotide sequence ID" value="NC_015501.1"/>
</dbReference>
<feature type="chain" id="PRO_5003316674" description="Bacterial repeat domain-containing protein" evidence="1">
    <location>
        <begin position="24"/>
        <end position="1385"/>
    </location>
</feature>
<feature type="domain" description="Bacterial repeat" evidence="2">
    <location>
        <begin position="1132"/>
        <end position="1211"/>
    </location>
</feature>
<protein>
    <recommendedName>
        <fullName evidence="2">Bacterial repeat domain-containing protein</fullName>
    </recommendedName>
</protein>
<organism evidence="3 4">
    <name type="scientific">Porphyromonas asaccharolytica (strain ATCC 25260 / DSM 20707 / BCRC 10618 / CCUG 7834 / JCM 6326 / LMG 13178 / VPI 4198 / B440)</name>
    <name type="common">Bacteroides asaccharolyticus</name>
    <dbReference type="NCBI Taxonomy" id="879243"/>
    <lineage>
        <taxon>Bacteria</taxon>
        <taxon>Pseudomonadati</taxon>
        <taxon>Bacteroidota</taxon>
        <taxon>Bacteroidia</taxon>
        <taxon>Bacteroidales</taxon>
        <taxon>Porphyromonadaceae</taxon>
        <taxon>Porphyromonas</taxon>
    </lineage>
</organism>
<dbReference type="Proteomes" id="UP000006545">
    <property type="component" value="Chromosome"/>
</dbReference>
<proteinExistence type="predicted"/>
<accession>F4KJB6</accession>
<dbReference type="eggNOG" id="ENOG5034CFK">
    <property type="taxonomic scope" value="Bacteria"/>
</dbReference>
<evidence type="ECO:0000313" key="4">
    <source>
        <dbReference type="Proteomes" id="UP000006545"/>
    </source>
</evidence>
<dbReference type="EMBL" id="CP002689">
    <property type="protein sequence ID" value="AEE12559.1"/>
    <property type="molecule type" value="Genomic_DNA"/>
</dbReference>
<feature type="domain" description="Bacterial repeat" evidence="2">
    <location>
        <begin position="958"/>
        <end position="1025"/>
    </location>
</feature>